<dbReference type="GO" id="GO:0000166">
    <property type="term" value="F:nucleotide binding"/>
    <property type="evidence" value="ECO:0007669"/>
    <property type="project" value="InterPro"/>
</dbReference>
<evidence type="ECO:0000259" key="3">
    <source>
        <dbReference type="Pfam" id="PF22725"/>
    </source>
</evidence>
<accession>A0A2D6YJK1</accession>
<comment type="caution">
    <text evidence="4">The sequence shown here is derived from an EMBL/GenBank/DDBJ whole genome shotgun (WGS) entry which is preliminary data.</text>
</comment>
<dbReference type="EMBL" id="NZEX01000090">
    <property type="protein sequence ID" value="MAH63349.1"/>
    <property type="molecule type" value="Genomic_DNA"/>
</dbReference>
<evidence type="ECO:0000313" key="5">
    <source>
        <dbReference type="Proteomes" id="UP000226525"/>
    </source>
</evidence>
<dbReference type="AlphaFoldDB" id="A0A2D6YJK1"/>
<dbReference type="InterPro" id="IPR036291">
    <property type="entry name" value="NAD(P)-bd_dom_sf"/>
</dbReference>
<dbReference type="PANTHER" id="PTHR43818:SF11">
    <property type="entry name" value="BCDNA.GH03377"/>
    <property type="match status" value="1"/>
</dbReference>
<evidence type="ECO:0000313" key="4">
    <source>
        <dbReference type="EMBL" id="MAH63349.1"/>
    </source>
</evidence>
<dbReference type="GO" id="GO:0016491">
    <property type="term" value="F:oxidoreductase activity"/>
    <property type="evidence" value="ECO:0007669"/>
    <property type="project" value="UniProtKB-KW"/>
</dbReference>
<organism evidence="4 5">
    <name type="scientific">SAR324 cluster bacterium</name>
    <dbReference type="NCBI Taxonomy" id="2024889"/>
    <lineage>
        <taxon>Bacteria</taxon>
        <taxon>Deltaproteobacteria</taxon>
        <taxon>SAR324 cluster</taxon>
    </lineage>
</organism>
<dbReference type="SUPFAM" id="SSF51735">
    <property type="entry name" value="NAD(P)-binding Rossmann-fold domains"/>
    <property type="match status" value="1"/>
</dbReference>
<name>A0A2D6YJK1_9DELT</name>
<evidence type="ECO:0000256" key="1">
    <source>
        <dbReference type="ARBA" id="ARBA00023002"/>
    </source>
</evidence>
<dbReference type="InterPro" id="IPR000683">
    <property type="entry name" value="Gfo/Idh/MocA-like_OxRdtase_N"/>
</dbReference>
<proteinExistence type="predicted"/>
<feature type="domain" description="GFO/IDH/MocA-like oxidoreductase" evidence="3">
    <location>
        <begin position="130"/>
        <end position="270"/>
    </location>
</feature>
<keyword evidence="1" id="KW-0560">Oxidoreductase</keyword>
<dbReference type="InterPro" id="IPR055170">
    <property type="entry name" value="GFO_IDH_MocA-like_dom"/>
</dbReference>
<dbReference type="Pfam" id="PF01408">
    <property type="entry name" value="GFO_IDH_MocA"/>
    <property type="match status" value="1"/>
</dbReference>
<protein>
    <submittedName>
        <fullName evidence="4">Oxidoreductase</fullName>
    </submittedName>
</protein>
<dbReference type="Proteomes" id="UP000226525">
    <property type="component" value="Unassembled WGS sequence"/>
</dbReference>
<dbReference type="SUPFAM" id="SSF55347">
    <property type="entry name" value="Glyceraldehyde-3-phosphate dehydrogenase-like, C-terminal domain"/>
    <property type="match status" value="1"/>
</dbReference>
<dbReference type="Gene3D" id="3.30.360.10">
    <property type="entry name" value="Dihydrodipicolinate Reductase, domain 2"/>
    <property type="match status" value="1"/>
</dbReference>
<evidence type="ECO:0000259" key="2">
    <source>
        <dbReference type="Pfam" id="PF01408"/>
    </source>
</evidence>
<dbReference type="InterPro" id="IPR050463">
    <property type="entry name" value="Gfo/Idh/MocA_oxidrdct_glycsds"/>
</dbReference>
<reference evidence="5" key="1">
    <citation type="submission" date="2017-09" db="EMBL/GenBank/DDBJ databases">
        <title>The Reconstruction of 2,631 Draft Metagenome-Assembled Genomes from the Global Oceans.</title>
        <authorList>
            <person name="Tully B.J."/>
            <person name="Graham E.D."/>
            <person name="Heidelberg J.F."/>
        </authorList>
    </citation>
    <scope>NUCLEOTIDE SEQUENCE [LARGE SCALE GENOMIC DNA]</scope>
</reference>
<feature type="domain" description="Gfo/Idh/MocA-like oxidoreductase N-terminal" evidence="2">
    <location>
        <begin position="2"/>
        <end position="121"/>
    </location>
</feature>
<gene>
    <name evidence="4" type="ORF">CMN54_07890</name>
</gene>
<sequence>MIRLAILGTGGMAQHHAEEFQKIEGVELVACADIHLAVALKFAKKNNIPQAFSSLEGLLAFAEFDAVANVTPDRFHCATTLPLLTSGKHVLCEKPLAENHADALKMAETAQQAGVINMVNFSYRNSSAIHKAHELIQAGKLGHIIHVEASYLQSWLVSKAWGDWKTEDKWLWRLSTQHGSKGTLGDIGVHILDFATYPIGPLSSLHCTLQTFPNVKGTQTGEYTLDANDSFVISVRYANGALGTIHSSRWATGHDNTVALRVFGSKGSLRIDLDKSMTTLEWCIGPNIDKAKWEVLECGSMPKMYQRFIQSIQSGVNDQPDFARGAEIQELLDLCEQSAGTDQ</sequence>
<dbReference type="PANTHER" id="PTHR43818">
    <property type="entry name" value="BCDNA.GH03377"/>
    <property type="match status" value="1"/>
</dbReference>
<dbReference type="Gene3D" id="3.40.50.720">
    <property type="entry name" value="NAD(P)-binding Rossmann-like Domain"/>
    <property type="match status" value="1"/>
</dbReference>
<dbReference type="Pfam" id="PF22725">
    <property type="entry name" value="GFO_IDH_MocA_C3"/>
    <property type="match status" value="1"/>
</dbReference>